<proteinExistence type="predicted"/>
<dbReference type="AlphaFoldDB" id="A0A699J111"/>
<gene>
    <name evidence="1" type="ORF">Tci_570922</name>
</gene>
<name>A0A699J111_TANCI</name>
<reference evidence="1" key="1">
    <citation type="journal article" date="2019" name="Sci. Rep.">
        <title>Draft genome of Tanacetum cinerariifolium, the natural source of mosquito coil.</title>
        <authorList>
            <person name="Yamashiro T."/>
            <person name="Shiraishi A."/>
            <person name="Satake H."/>
            <person name="Nakayama K."/>
        </authorList>
    </citation>
    <scope>NUCLEOTIDE SEQUENCE</scope>
</reference>
<organism evidence="1">
    <name type="scientific">Tanacetum cinerariifolium</name>
    <name type="common">Dalmatian daisy</name>
    <name type="synonym">Chrysanthemum cinerariifolium</name>
    <dbReference type="NCBI Taxonomy" id="118510"/>
    <lineage>
        <taxon>Eukaryota</taxon>
        <taxon>Viridiplantae</taxon>
        <taxon>Streptophyta</taxon>
        <taxon>Embryophyta</taxon>
        <taxon>Tracheophyta</taxon>
        <taxon>Spermatophyta</taxon>
        <taxon>Magnoliopsida</taxon>
        <taxon>eudicotyledons</taxon>
        <taxon>Gunneridae</taxon>
        <taxon>Pentapetalae</taxon>
        <taxon>asterids</taxon>
        <taxon>campanulids</taxon>
        <taxon>Asterales</taxon>
        <taxon>Asteraceae</taxon>
        <taxon>Asteroideae</taxon>
        <taxon>Anthemideae</taxon>
        <taxon>Anthemidinae</taxon>
        <taxon>Tanacetum</taxon>
    </lineage>
</organism>
<feature type="non-terminal residue" evidence="1">
    <location>
        <position position="1"/>
    </location>
</feature>
<protein>
    <submittedName>
        <fullName evidence="1">Uncharacterized protein</fullName>
    </submittedName>
</protein>
<sequence>KNFDGAFTYVSEVGVTGEKNTDVVDTEEGCNGDIGVVRCVVKKVVVKARDNKNFDGAFTYVSEVGVTGEKNTDVVDTEEGCNGDIGVVRCVVKKVVVKARDSKFYMV</sequence>
<evidence type="ECO:0000313" key="1">
    <source>
        <dbReference type="EMBL" id="GEZ98949.1"/>
    </source>
</evidence>
<accession>A0A699J111</accession>
<dbReference type="EMBL" id="BKCJ010352174">
    <property type="protein sequence ID" value="GEZ98949.1"/>
    <property type="molecule type" value="Genomic_DNA"/>
</dbReference>
<comment type="caution">
    <text evidence="1">The sequence shown here is derived from an EMBL/GenBank/DDBJ whole genome shotgun (WGS) entry which is preliminary data.</text>
</comment>